<reference evidence="3" key="1">
    <citation type="submission" date="2016-10" db="EMBL/GenBank/DDBJ databases">
        <authorList>
            <person name="Benchimol M."/>
            <person name="Almeida L.G."/>
            <person name="Vasconcelos A.T."/>
            <person name="Perreira-Neves A."/>
            <person name="Rosa I.A."/>
            <person name="Tasca T."/>
            <person name="Bogo M.R."/>
            <person name="de Souza W."/>
        </authorList>
    </citation>
    <scope>NUCLEOTIDE SEQUENCE [LARGE SCALE GENOMIC DNA]</scope>
    <source>
        <strain evidence="3">K</strain>
    </source>
</reference>
<dbReference type="AlphaFoldDB" id="A0A1J4KFG7"/>
<sequence length="425" mass="50011">MDEAHRFQPKQTSNFLNFNNQRMTPQEDFSEKTSVSISDSSDAKPIPNFNQNSPIKKKQQVKINSHKKKSKNLNENDQDAQNYNYNDQQQQSPQQVYQPPPPEIHMDIENAFDMAIDNFYHYFFNELKSILKPSPLPITSPELDNFAYSMIDEIERSLQLPQSSVSQIAISKTNETIDLILKEETSQMAQYLKQKSLRLKAQEERDMVDLQKLGNEVSDLDSQYRKLSIHVLKNLERERIELVKNNETEKERQKALLDSKRNLDLKLLELKAVANRQNNEVLKLQRDENSIYSMREELRENLLDSYDVKYKKLRSKIMNEIRSIADYIDDPIFESISSAAEEIKYKLRFSDNNNDLQQPMFNFQPIFMQYPKQKMLPKQREANENDHGKECINSIANIAMKKLEELRKQREKAFKGVKTSKKKKE</sequence>
<evidence type="ECO:0000256" key="2">
    <source>
        <dbReference type="SAM" id="MobiDB-lite"/>
    </source>
</evidence>
<dbReference type="GeneID" id="94836648"/>
<evidence type="ECO:0000313" key="3">
    <source>
        <dbReference type="EMBL" id="OHT09672.1"/>
    </source>
</evidence>
<evidence type="ECO:0000256" key="1">
    <source>
        <dbReference type="SAM" id="Coils"/>
    </source>
</evidence>
<feature type="compositionally biased region" description="Basic residues" evidence="2">
    <location>
        <begin position="55"/>
        <end position="71"/>
    </location>
</feature>
<proteinExistence type="predicted"/>
<dbReference type="Proteomes" id="UP000179807">
    <property type="component" value="Unassembled WGS sequence"/>
</dbReference>
<dbReference type="VEuPathDB" id="TrichDB:TRFO_21393"/>
<comment type="caution">
    <text evidence="3">The sequence shown here is derived from an EMBL/GenBank/DDBJ whole genome shotgun (WGS) entry which is preliminary data.</text>
</comment>
<keyword evidence="4" id="KW-1185">Reference proteome</keyword>
<keyword evidence="1" id="KW-0175">Coiled coil</keyword>
<feature type="region of interest" description="Disordered" evidence="2">
    <location>
        <begin position="1"/>
        <end position="80"/>
    </location>
</feature>
<name>A0A1J4KFG7_9EUKA</name>
<dbReference type="EMBL" id="MLAK01000633">
    <property type="protein sequence ID" value="OHT09672.1"/>
    <property type="molecule type" value="Genomic_DNA"/>
</dbReference>
<accession>A0A1J4KFG7</accession>
<feature type="compositionally biased region" description="Polar residues" evidence="2">
    <location>
        <begin position="9"/>
        <end position="24"/>
    </location>
</feature>
<evidence type="ECO:0000313" key="4">
    <source>
        <dbReference type="Proteomes" id="UP000179807"/>
    </source>
</evidence>
<organism evidence="3 4">
    <name type="scientific">Tritrichomonas foetus</name>
    <dbReference type="NCBI Taxonomy" id="1144522"/>
    <lineage>
        <taxon>Eukaryota</taxon>
        <taxon>Metamonada</taxon>
        <taxon>Parabasalia</taxon>
        <taxon>Tritrichomonadida</taxon>
        <taxon>Tritrichomonadidae</taxon>
        <taxon>Tritrichomonas</taxon>
    </lineage>
</organism>
<dbReference type="RefSeq" id="XP_068362808.1">
    <property type="nucleotide sequence ID" value="XM_068501944.1"/>
</dbReference>
<feature type="coiled-coil region" evidence="1">
    <location>
        <begin position="232"/>
        <end position="287"/>
    </location>
</feature>
<gene>
    <name evidence="3" type="ORF">TRFO_21393</name>
</gene>
<protein>
    <submittedName>
        <fullName evidence="3">Uncharacterized protein</fullName>
    </submittedName>
</protein>